<accession>A0AB37LFH1</accession>
<dbReference type="InterPro" id="IPR050214">
    <property type="entry name" value="Cys_Synth/Cystath_Beta-Synth"/>
</dbReference>
<dbReference type="CDD" id="cd01561">
    <property type="entry name" value="CBS_like"/>
    <property type="match status" value="1"/>
</dbReference>
<dbReference type="Pfam" id="PF00291">
    <property type="entry name" value="PALP"/>
    <property type="match status" value="1"/>
</dbReference>
<comment type="similarity">
    <text evidence="2">Belongs to the cysteine synthase/cystathionine beta-synthase family.</text>
</comment>
<dbReference type="Proteomes" id="UP000261186">
    <property type="component" value="Unassembled WGS sequence"/>
</dbReference>
<evidence type="ECO:0000259" key="4">
    <source>
        <dbReference type="Pfam" id="PF00291"/>
    </source>
</evidence>
<evidence type="ECO:0000313" key="5">
    <source>
        <dbReference type="EMBL" id="RGL03504.1"/>
    </source>
</evidence>
<protein>
    <submittedName>
        <fullName evidence="5">Pyridoxal-phosphate dependent enzyme</fullName>
    </submittedName>
</protein>
<feature type="domain" description="Tryptophan synthase beta chain-like PALP" evidence="4">
    <location>
        <begin position="62"/>
        <end position="354"/>
    </location>
</feature>
<dbReference type="FunFam" id="3.40.50.1100:FF:000003">
    <property type="entry name" value="Cystathionine beta-synthase"/>
    <property type="match status" value="1"/>
</dbReference>
<evidence type="ECO:0000313" key="6">
    <source>
        <dbReference type="Proteomes" id="UP000261186"/>
    </source>
</evidence>
<dbReference type="Gene3D" id="3.40.50.1100">
    <property type="match status" value="2"/>
</dbReference>
<dbReference type="FunFam" id="3.40.50.1100:FF:000118">
    <property type="entry name" value="Related to CYS4-cystathionine beta-synthase"/>
    <property type="match status" value="1"/>
</dbReference>
<dbReference type="GO" id="GO:0009069">
    <property type="term" value="P:serine family amino acid metabolic process"/>
    <property type="evidence" value="ECO:0007669"/>
    <property type="project" value="UniProtKB-ARBA"/>
</dbReference>
<name>A0AB37LFH1_BIFLN</name>
<dbReference type="InterPro" id="IPR036052">
    <property type="entry name" value="TrpB-like_PALP_sf"/>
</dbReference>
<dbReference type="EMBL" id="QSRH01000004">
    <property type="protein sequence ID" value="RGL03504.1"/>
    <property type="molecule type" value="Genomic_DNA"/>
</dbReference>
<proteinExistence type="inferred from homology"/>
<evidence type="ECO:0000256" key="1">
    <source>
        <dbReference type="ARBA" id="ARBA00001933"/>
    </source>
</evidence>
<evidence type="ECO:0000256" key="3">
    <source>
        <dbReference type="ARBA" id="ARBA00022898"/>
    </source>
</evidence>
<comment type="cofactor">
    <cofactor evidence="1">
        <name>pyridoxal 5'-phosphate</name>
        <dbReference type="ChEBI" id="CHEBI:597326"/>
    </cofactor>
</comment>
<dbReference type="SUPFAM" id="SSF53686">
    <property type="entry name" value="Tryptophan synthase beta subunit-like PLP-dependent enzymes"/>
    <property type="match status" value="1"/>
</dbReference>
<sequence length="408" mass="44215">MVNMKNRFTFRIHRTVSGNTRFSNQSHSPFVWERRFTNATQQNPHNPSNEGLHMTIHNSLAELIGNTPLVKLNHIPQAAGVKATIAVKVEYFNPGGSSKDRIAERIIDAAEQSGQLKPGGVIVEPTSGNTGVGLALVAQQRGYRTIFTLPDKVSESKRAVLRAYGAEVIVTPTDAGPDDPRSYYQVAERLANTIPGGFRPNQYDNPNGPLSHYYTTGPEIWEATDHKVTHFVAGIGTGGTISGTGKYLKEASNGAVKVIGSDPEGSIYSASSRDEVHQYDIEGVGEDFYPKAFDRNITDDIVRVSDAEAFEMTRRLAGEEALLVGGSSGMAVASAIKYALANDLDENQIVVVLAPDSGRSYLEKIFNDDWMRANGYGDIVERTSKPSLAEQYLNGAPSDEGAGDGLHN</sequence>
<dbReference type="InterPro" id="IPR001926">
    <property type="entry name" value="TrpB-like_PALP"/>
</dbReference>
<dbReference type="AlphaFoldDB" id="A0AB37LFH1"/>
<comment type="caution">
    <text evidence="5">The sequence shown here is derived from an EMBL/GenBank/DDBJ whole genome shotgun (WGS) entry which is preliminary data.</text>
</comment>
<reference evidence="5 6" key="1">
    <citation type="submission" date="2018-08" db="EMBL/GenBank/DDBJ databases">
        <title>A genome reference for cultivated species of the human gut microbiota.</title>
        <authorList>
            <person name="Zou Y."/>
            <person name="Xue W."/>
            <person name="Luo G."/>
        </authorList>
    </citation>
    <scope>NUCLEOTIDE SEQUENCE [LARGE SCALE GENOMIC DNA]</scope>
    <source>
        <strain evidence="5 6">TF08-4AC</strain>
    </source>
</reference>
<dbReference type="GO" id="GO:0006534">
    <property type="term" value="P:cysteine metabolic process"/>
    <property type="evidence" value="ECO:0007669"/>
    <property type="project" value="UniProtKB-ARBA"/>
</dbReference>
<organism evidence="5 6">
    <name type="scientific">Bifidobacterium longum</name>
    <dbReference type="NCBI Taxonomy" id="216816"/>
    <lineage>
        <taxon>Bacteria</taxon>
        <taxon>Bacillati</taxon>
        <taxon>Actinomycetota</taxon>
        <taxon>Actinomycetes</taxon>
        <taxon>Bifidobacteriales</taxon>
        <taxon>Bifidobacteriaceae</taxon>
        <taxon>Bifidobacterium</taxon>
    </lineage>
</organism>
<gene>
    <name evidence="5" type="ORF">DXC85_06810</name>
</gene>
<dbReference type="PANTHER" id="PTHR10314">
    <property type="entry name" value="CYSTATHIONINE BETA-SYNTHASE"/>
    <property type="match status" value="1"/>
</dbReference>
<evidence type="ECO:0000256" key="2">
    <source>
        <dbReference type="ARBA" id="ARBA00007103"/>
    </source>
</evidence>
<dbReference type="GO" id="GO:0044272">
    <property type="term" value="P:sulfur compound biosynthetic process"/>
    <property type="evidence" value="ECO:0007669"/>
    <property type="project" value="UniProtKB-ARBA"/>
</dbReference>
<keyword evidence="3" id="KW-0663">Pyridoxal phosphate</keyword>